<gene>
    <name evidence="3" type="ORF">ASPBRDRAFT_235631</name>
</gene>
<protein>
    <recommendedName>
        <fullName evidence="5">Secreted protein</fullName>
    </recommendedName>
</protein>
<evidence type="ECO:0000256" key="1">
    <source>
        <dbReference type="SAM" id="Phobius"/>
    </source>
</evidence>
<dbReference type="GeneID" id="93574508"/>
<evidence type="ECO:0000313" key="3">
    <source>
        <dbReference type="EMBL" id="OJJ77335.1"/>
    </source>
</evidence>
<evidence type="ECO:0000256" key="2">
    <source>
        <dbReference type="SAM" id="SignalP"/>
    </source>
</evidence>
<keyword evidence="4" id="KW-1185">Reference proteome</keyword>
<feature type="signal peptide" evidence="2">
    <location>
        <begin position="1"/>
        <end position="26"/>
    </location>
</feature>
<evidence type="ECO:0000313" key="4">
    <source>
        <dbReference type="Proteomes" id="UP000184499"/>
    </source>
</evidence>
<sequence>MSCPVRFPHQLVCFLFLLTVMDRGTGADGRSRNAHVHASHISVYHPHVGPSCFLFYFIFFLTFSFSTINLLELFFFLSPSPLFLPFFTFLDSLLLYSLPHNLLLFPNHLGPLLD</sequence>
<proteinExistence type="predicted"/>
<dbReference type="AlphaFoldDB" id="A0A1L9V049"/>
<feature type="transmembrane region" description="Helical" evidence="1">
    <location>
        <begin position="53"/>
        <end position="75"/>
    </location>
</feature>
<evidence type="ECO:0008006" key="5">
    <source>
        <dbReference type="Google" id="ProtNLM"/>
    </source>
</evidence>
<organism evidence="3 4">
    <name type="scientific">Aspergillus brasiliensis (strain CBS 101740 / IMI 381727 / IBT 21946)</name>
    <dbReference type="NCBI Taxonomy" id="767769"/>
    <lineage>
        <taxon>Eukaryota</taxon>
        <taxon>Fungi</taxon>
        <taxon>Dikarya</taxon>
        <taxon>Ascomycota</taxon>
        <taxon>Pezizomycotina</taxon>
        <taxon>Eurotiomycetes</taxon>
        <taxon>Eurotiomycetidae</taxon>
        <taxon>Eurotiales</taxon>
        <taxon>Aspergillaceae</taxon>
        <taxon>Aspergillus</taxon>
        <taxon>Aspergillus subgen. Circumdati</taxon>
    </lineage>
</organism>
<keyword evidence="1" id="KW-0472">Membrane</keyword>
<feature type="chain" id="PRO_5012340799" description="Secreted protein" evidence="2">
    <location>
        <begin position="27"/>
        <end position="114"/>
    </location>
</feature>
<dbReference type="EMBL" id="KV878679">
    <property type="protein sequence ID" value="OJJ77335.1"/>
    <property type="molecule type" value="Genomic_DNA"/>
</dbReference>
<keyword evidence="1" id="KW-0812">Transmembrane</keyword>
<dbReference type="VEuPathDB" id="FungiDB:ASPBRDRAFT_235631"/>
<dbReference type="RefSeq" id="XP_067484582.1">
    <property type="nucleotide sequence ID" value="XM_067622020.1"/>
</dbReference>
<feature type="transmembrane region" description="Helical" evidence="1">
    <location>
        <begin position="82"/>
        <end position="99"/>
    </location>
</feature>
<keyword evidence="1" id="KW-1133">Transmembrane helix</keyword>
<name>A0A1L9V049_ASPBC</name>
<reference evidence="4" key="1">
    <citation type="journal article" date="2017" name="Genome Biol.">
        <title>Comparative genomics reveals high biological diversity and specific adaptations in the industrially and medically important fungal genus Aspergillus.</title>
        <authorList>
            <person name="de Vries R.P."/>
            <person name="Riley R."/>
            <person name="Wiebenga A."/>
            <person name="Aguilar-Osorio G."/>
            <person name="Amillis S."/>
            <person name="Uchima C.A."/>
            <person name="Anderluh G."/>
            <person name="Asadollahi M."/>
            <person name="Askin M."/>
            <person name="Barry K."/>
            <person name="Battaglia E."/>
            <person name="Bayram O."/>
            <person name="Benocci T."/>
            <person name="Braus-Stromeyer S.A."/>
            <person name="Caldana C."/>
            <person name="Canovas D."/>
            <person name="Cerqueira G.C."/>
            <person name="Chen F."/>
            <person name="Chen W."/>
            <person name="Choi C."/>
            <person name="Clum A."/>
            <person name="Dos Santos R.A."/>
            <person name="Damasio A.R."/>
            <person name="Diallinas G."/>
            <person name="Emri T."/>
            <person name="Fekete E."/>
            <person name="Flipphi M."/>
            <person name="Freyberg S."/>
            <person name="Gallo A."/>
            <person name="Gournas C."/>
            <person name="Habgood R."/>
            <person name="Hainaut M."/>
            <person name="Harispe M.L."/>
            <person name="Henrissat B."/>
            <person name="Hilden K.S."/>
            <person name="Hope R."/>
            <person name="Hossain A."/>
            <person name="Karabika E."/>
            <person name="Karaffa L."/>
            <person name="Karanyi Z."/>
            <person name="Krasevec N."/>
            <person name="Kuo A."/>
            <person name="Kusch H."/>
            <person name="LaButti K."/>
            <person name="Lagendijk E.L."/>
            <person name="Lapidus A."/>
            <person name="Levasseur A."/>
            <person name="Lindquist E."/>
            <person name="Lipzen A."/>
            <person name="Logrieco A.F."/>
            <person name="MacCabe A."/>
            <person name="Maekelae M.R."/>
            <person name="Malavazi I."/>
            <person name="Melin P."/>
            <person name="Meyer V."/>
            <person name="Mielnichuk N."/>
            <person name="Miskei M."/>
            <person name="Molnar A.P."/>
            <person name="Mule G."/>
            <person name="Ngan C.Y."/>
            <person name="Orejas M."/>
            <person name="Orosz E."/>
            <person name="Ouedraogo J.P."/>
            <person name="Overkamp K.M."/>
            <person name="Park H.-S."/>
            <person name="Perrone G."/>
            <person name="Piumi F."/>
            <person name="Punt P.J."/>
            <person name="Ram A.F."/>
            <person name="Ramon A."/>
            <person name="Rauscher S."/>
            <person name="Record E."/>
            <person name="Riano-Pachon D.M."/>
            <person name="Robert V."/>
            <person name="Roehrig J."/>
            <person name="Ruller R."/>
            <person name="Salamov A."/>
            <person name="Salih N.S."/>
            <person name="Samson R.A."/>
            <person name="Sandor E."/>
            <person name="Sanguinetti M."/>
            <person name="Schuetze T."/>
            <person name="Sepcic K."/>
            <person name="Shelest E."/>
            <person name="Sherlock G."/>
            <person name="Sophianopoulou V."/>
            <person name="Squina F.M."/>
            <person name="Sun H."/>
            <person name="Susca A."/>
            <person name="Todd R.B."/>
            <person name="Tsang A."/>
            <person name="Unkles S.E."/>
            <person name="van de Wiele N."/>
            <person name="van Rossen-Uffink D."/>
            <person name="Oliveira J.V."/>
            <person name="Vesth T.C."/>
            <person name="Visser J."/>
            <person name="Yu J.-H."/>
            <person name="Zhou M."/>
            <person name="Andersen M.R."/>
            <person name="Archer D.B."/>
            <person name="Baker S.E."/>
            <person name="Benoit I."/>
            <person name="Brakhage A.A."/>
            <person name="Braus G.H."/>
            <person name="Fischer R."/>
            <person name="Frisvad J.C."/>
            <person name="Goldman G.H."/>
            <person name="Houbraken J."/>
            <person name="Oakley B."/>
            <person name="Pocsi I."/>
            <person name="Scazzocchio C."/>
            <person name="Seiboth B."/>
            <person name="vanKuyk P.A."/>
            <person name="Wortman J."/>
            <person name="Dyer P.S."/>
            <person name="Grigoriev I.V."/>
        </authorList>
    </citation>
    <scope>NUCLEOTIDE SEQUENCE [LARGE SCALE GENOMIC DNA]</scope>
    <source>
        <strain evidence="4">CBS 101740 / IMI 381727 / IBT 21946</strain>
    </source>
</reference>
<accession>A0A1L9V049</accession>
<dbReference type="Proteomes" id="UP000184499">
    <property type="component" value="Unassembled WGS sequence"/>
</dbReference>
<keyword evidence="2" id="KW-0732">Signal</keyword>